<gene>
    <name evidence="1" type="ORF">BN9_046780</name>
</gene>
<organism evidence="1 2">
    <name type="scientific">Albugo candida</name>
    <dbReference type="NCBI Taxonomy" id="65357"/>
    <lineage>
        <taxon>Eukaryota</taxon>
        <taxon>Sar</taxon>
        <taxon>Stramenopiles</taxon>
        <taxon>Oomycota</taxon>
        <taxon>Peronosporomycetes</taxon>
        <taxon>Albuginales</taxon>
        <taxon>Albuginaceae</taxon>
        <taxon>Albugo</taxon>
    </lineage>
</organism>
<name>A0A024GB84_9STRA</name>
<keyword evidence="2" id="KW-1185">Reference proteome</keyword>
<comment type="caution">
    <text evidence="1">The sequence shown here is derived from an EMBL/GenBank/DDBJ whole genome shotgun (WGS) entry which is preliminary data.</text>
</comment>
<protein>
    <submittedName>
        <fullName evidence="1">Uncharacterized protein</fullName>
    </submittedName>
</protein>
<evidence type="ECO:0000313" key="1">
    <source>
        <dbReference type="EMBL" id="CCI43894.1"/>
    </source>
</evidence>
<dbReference type="InParanoid" id="A0A024GB84"/>
<reference evidence="1 2" key="1">
    <citation type="submission" date="2012-05" db="EMBL/GenBank/DDBJ databases">
        <title>Recombination and specialization in a pathogen metapopulation.</title>
        <authorList>
            <person name="Gardiner A."/>
            <person name="Kemen E."/>
            <person name="Schultz-Larsen T."/>
            <person name="MacLean D."/>
            <person name="Van Oosterhout C."/>
            <person name="Jones J.D.G."/>
        </authorList>
    </citation>
    <scope>NUCLEOTIDE SEQUENCE [LARGE SCALE GENOMIC DNA]</scope>
    <source>
        <strain evidence="1 2">Ac Nc2</strain>
    </source>
</reference>
<dbReference type="Proteomes" id="UP000053237">
    <property type="component" value="Unassembled WGS sequence"/>
</dbReference>
<proteinExistence type="predicted"/>
<accession>A0A024GB84</accession>
<dbReference type="EMBL" id="CAIX01000057">
    <property type="protein sequence ID" value="CCI43894.1"/>
    <property type="molecule type" value="Genomic_DNA"/>
</dbReference>
<dbReference type="AlphaFoldDB" id="A0A024GB84"/>
<evidence type="ECO:0000313" key="2">
    <source>
        <dbReference type="Proteomes" id="UP000053237"/>
    </source>
</evidence>
<sequence length="118" mass="13897">MLKKSETHLTEAWVRRQSQCKNWILMCHIAKSLSVYVSIKHAQLLHNHTTHFLKQRNSASFSCVITQTTATRECKHIWRRDMLVLLQLETPVEPKALMWSPVEREAHLQSDSTDINRY</sequence>